<evidence type="ECO:0000256" key="5">
    <source>
        <dbReference type="SAM" id="Phobius"/>
    </source>
</evidence>
<gene>
    <name evidence="7" type="ordered locus">Hore_19710</name>
</gene>
<comment type="subcellular location">
    <subcellularLocation>
        <location evidence="1">Membrane</location>
        <topology evidence="1">Multi-pass membrane protein</topology>
    </subcellularLocation>
</comment>
<proteinExistence type="predicted"/>
<protein>
    <submittedName>
        <fullName evidence="7">ABC-2 type transporter</fullName>
    </submittedName>
</protein>
<keyword evidence="2 5" id="KW-0812">Transmembrane</keyword>
<name>B8CZJ9_HALOH</name>
<dbReference type="PANTHER" id="PTHR43471">
    <property type="entry name" value="ABC TRANSPORTER PERMEASE"/>
    <property type="match status" value="1"/>
</dbReference>
<dbReference type="Proteomes" id="UP000000719">
    <property type="component" value="Chromosome"/>
</dbReference>
<reference evidence="7 8" key="1">
    <citation type="journal article" date="2009" name="PLoS ONE">
        <title>Genome analysis of the anaerobic thermohalophilic bacterium Halothermothrix orenii.</title>
        <authorList>
            <person name="Mavromatis K."/>
            <person name="Ivanova N."/>
            <person name="Anderson I."/>
            <person name="Lykidis A."/>
            <person name="Hooper S.D."/>
            <person name="Sun H."/>
            <person name="Kunin V."/>
            <person name="Lapidus A."/>
            <person name="Hugenholtz P."/>
            <person name="Patel B."/>
            <person name="Kyrpides N.C."/>
        </authorList>
    </citation>
    <scope>NUCLEOTIDE SEQUENCE [LARGE SCALE GENOMIC DNA]</scope>
    <source>
        <strain evidence="8">H 168 / OCM 544 / DSM 9562</strain>
    </source>
</reference>
<feature type="transmembrane region" description="Helical" evidence="5">
    <location>
        <begin position="76"/>
        <end position="102"/>
    </location>
</feature>
<evidence type="ECO:0000256" key="1">
    <source>
        <dbReference type="ARBA" id="ARBA00004141"/>
    </source>
</evidence>
<dbReference type="GO" id="GO:0140359">
    <property type="term" value="F:ABC-type transporter activity"/>
    <property type="evidence" value="ECO:0007669"/>
    <property type="project" value="InterPro"/>
</dbReference>
<keyword evidence="4 5" id="KW-0472">Membrane</keyword>
<organism evidence="7 8">
    <name type="scientific">Halothermothrix orenii (strain H 168 / OCM 544 / DSM 9562)</name>
    <dbReference type="NCBI Taxonomy" id="373903"/>
    <lineage>
        <taxon>Bacteria</taxon>
        <taxon>Bacillati</taxon>
        <taxon>Bacillota</taxon>
        <taxon>Clostridia</taxon>
        <taxon>Halanaerobiales</taxon>
        <taxon>Halothermotrichaceae</taxon>
        <taxon>Halothermothrix</taxon>
    </lineage>
</organism>
<sequence length="193" mass="21129">MGINITAGEKEKGTLSTLLVTQLTRSEVVTGKLITLIIISTFSAILNIVGIVFAYNFAFRATGSELDLVVSMSGGWLIQMLVLLVLLAFIISGIVMLAGSFARNIKEGNSYVMPAYMAVILIGVMSMSGAFSISTPMYLIPILNVIFMLQDVLSLNAEAINFWMTVISSSIFGFLLNYMSVRLFQRESIIFRT</sequence>
<evidence type="ECO:0000313" key="8">
    <source>
        <dbReference type="Proteomes" id="UP000000719"/>
    </source>
</evidence>
<feature type="domain" description="ABC-2 type transporter transmembrane" evidence="6">
    <location>
        <begin position="3"/>
        <end position="177"/>
    </location>
</feature>
<accession>B8CZJ9</accession>
<dbReference type="EMBL" id="CP001098">
    <property type="protein sequence ID" value="ACL70718.1"/>
    <property type="molecule type" value="Genomic_DNA"/>
</dbReference>
<feature type="transmembrane region" description="Helical" evidence="5">
    <location>
        <begin position="114"/>
        <end position="140"/>
    </location>
</feature>
<dbReference type="AlphaFoldDB" id="B8CZJ9"/>
<dbReference type="eggNOG" id="COG1668">
    <property type="taxonomic scope" value="Bacteria"/>
</dbReference>
<dbReference type="PANTHER" id="PTHR43471:SF3">
    <property type="entry name" value="ABC TRANSPORTER PERMEASE PROTEIN NATB"/>
    <property type="match status" value="1"/>
</dbReference>
<keyword evidence="3 5" id="KW-1133">Transmembrane helix</keyword>
<evidence type="ECO:0000256" key="3">
    <source>
        <dbReference type="ARBA" id="ARBA00022989"/>
    </source>
</evidence>
<feature type="transmembrane region" description="Helical" evidence="5">
    <location>
        <begin position="33"/>
        <end position="56"/>
    </location>
</feature>
<dbReference type="HOGENOM" id="CLU_1407055_0_0_9"/>
<feature type="transmembrane region" description="Helical" evidence="5">
    <location>
        <begin position="160"/>
        <end position="179"/>
    </location>
</feature>
<dbReference type="KEGG" id="hor:Hore_19710"/>
<evidence type="ECO:0000256" key="4">
    <source>
        <dbReference type="ARBA" id="ARBA00023136"/>
    </source>
</evidence>
<dbReference type="STRING" id="373903.Hore_19710"/>
<dbReference type="GO" id="GO:0016020">
    <property type="term" value="C:membrane"/>
    <property type="evidence" value="ECO:0007669"/>
    <property type="project" value="UniProtKB-SubCell"/>
</dbReference>
<keyword evidence="8" id="KW-1185">Reference proteome</keyword>
<evidence type="ECO:0000259" key="6">
    <source>
        <dbReference type="Pfam" id="PF12698"/>
    </source>
</evidence>
<dbReference type="Pfam" id="PF12698">
    <property type="entry name" value="ABC2_membrane_3"/>
    <property type="match status" value="1"/>
</dbReference>
<evidence type="ECO:0000256" key="2">
    <source>
        <dbReference type="ARBA" id="ARBA00022692"/>
    </source>
</evidence>
<evidence type="ECO:0000313" key="7">
    <source>
        <dbReference type="EMBL" id="ACL70718.1"/>
    </source>
</evidence>
<dbReference type="InterPro" id="IPR013525">
    <property type="entry name" value="ABC2_TM"/>
</dbReference>